<evidence type="ECO:0000313" key="1">
    <source>
        <dbReference type="EMBL" id="CEK86766.1"/>
    </source>
</evidence>
<organism evidence="1">
    <name type="scientific">Arion vulgaris</name>
    <dbReference type="NCBI Taxonomy" id="1028688"/>
    <lineage>
        <taxon>Eukaryota</taxon>
        <taxon>Metazoa</taxon>
        <taxon>Spiralia</taxon>
        <taxon>Lophotrochozoa</taxon>
        <taxon>Mollusca</taxon>
        <taxon>Gastropoda</taxon>
        <taxon>Heterobranchia</taxon>
        <taxon>Euthyneura</taxon>
        <taxon>Panpulmonata</taxon>
        <taxon>Eupulmonata</taxon>
        <taxon>Stylommatophora</taxon>
        <taxon>Helicina</taxon>
        <taxon>Arionoidea</taxon>
        <taxon>Arionidae</taxon>
        <taxon>Arion</taxon>
    </lineage>
</organism>
<sequence length="69" mass="8431">VEMKIICFIAGTSTERYTLTIMKEFILFNTVIQIEIFWTYKETRSLKQTAMEEGILVKKREERLRRRWI</sequence>
<gene>
    <name evidence="1" type="primary">ORF155605</name>
</gene>
<protein>
    <submittedName>
        <fullName evidence="1">Uncharacterized protein</fullName>
    </submittedName>
</protein>
<reference evidence="1" key="1">
    <citation type="submission" date="2014-12" db="EMBL/GenBank/DDBJ databases">
        <title>Insight into the proteome of Arion vulgaris.</title>
        <authorList>
            <person name="Aradska J."/>
            <person name="Bulat T."/>
            <person name="Smidak R."/>
            <person name="Sarate P."/>
            <person name="Gangsoo J."/>
            <person name="Sialana F."/>
            <person name="Bilban M."/>
            <person name="Lubec G."/>
        </authorList>
    </citation>
    <scope>NUCLEOTIDE SEQUENCE</scope>
    <source>
        <tissue evidence="1">Skin</tissue>
    </source>
</reference>
<proteinExistence type="predicted"/>
<feature type="non-terminal residue" evidence="1">
    <location>
        <position position="69"/>
    </location>
</feature>
<dbReference type="AlphaFoldDB" id="A0A0B7B383"/>
<accession>A0A0B7B383</accession>
<feature type="non-terminal residue" evidence="1">
    <location>
        <position position="1"/>
    </location>
</feature>
<dbReference type="EMBL" id="HACG01039901">
    <property type="protein sequence ID" value="CEK86766.1"/>
    <property type="molecule type" value="Transcribed_RNA"/>
</dbReference>
<name>A0A0B7B383_9EUPU</name>